<organism evidence="1 2">
    <name type="scientific">Paenibacillus spiritus</name>
    <dbReference type="NCBI Taxonomy" id="2496557"/>
    <lineage>
        <taxon>Bacteria</taxon>
        <taxon>Bacillati</taxon>
        <taxon>Bacillota</taxon>
        <taxon>Bacilli</taxon>
        <taxon>Bacillales</taxon>
        <taxon>Paenibacillaceae</taxon>
        <taxon>Paenibacillus</taxon>
    </lineage>
</organism>
<dbReference type="GO" id="GO:0003676">
    <property type="term" value="F:nucleic acid binding"/>
    <property type="evidence" value="ECO:0007669"/>
    <property type="project" value="InterPro"/>
</dbReference>
<dbReference type="InterPro" id="IPR011856">
    <property type="entry name" value="tRNA_endonuc-like_dom_sf"/>
</dbReference>
<dbReference type="AlphaFoldDB" id="A0A5J5GGQ7"/>
<dbReference type="Proteomes" id="UP000367750">
    <property type="component" value="Unassembled WGS sequence"/>
</dbReference>
<sequence length="163" mass="18918">MNDYAEQKSARHSKVTGDYGEYLVLYYLSREGFSVAHVDQIGLDIVGRNNATNELIGISVKTRSGKQPSFLVSKDLEKEKKNIEYASNIFGCKPYYAFVMDYIDERNNQKMIIYIVKAERVYSSQKSDTLGLSWSMSKKKMKEYRIDSSIIKIEINHEIINWF</sequence>
<dbReference type="RefSeq" id="WP_150456567.1">
    <property type="nucleotide sequence ID" value="NZ_VYKK01000004.1"/>
</dbReference>
<dbReference type="OrthoDB" id="278384at2"/>
<evidence type="ECO:0000313" key="2">
    <source>
        <dbReference type="Proteomes" id="UP000367750"/>
    </source>
</evidence>
<reference evidence="1 2" key="1">
    <citation type="submission" date="2019-09" db="EMBL/GenBank/DDBJ databases">
        <title>Bacillus ochoae sp. nov., Paenibacillus whitsoniae sp. nov., Paenibacillus spiritus sp. nov. Isolated from the Mars Exploration Rover during spacecraft assembly.</title>
        <authorList>
            <person name="Seuylemezian A."/>
            <person name="Vaishampayan P."/>
        </authorList>
    </citation>
    <scope>NUCLEOTIDE SEQUENCE [LARGE SCALE GENOMIC DNA]</scope>
    <source>
        <strain evidence="1 2">MER_111</strain>
    </source>
</reference>
<dbReference type="Gene3D" id="3.40.1350.10">
    <property type="match status" value="1"/>
</dbReference>
<evidence type="ECO:0008006" key="3">
    <source>
        <dbReference type="Google" id="ProtNLM"/>
    </source>
</evidence>
<keyword evidence="2" id="KW-1185">Reference proteome</keyword>
<dbReference type="SUPFAM" id="SSF52980">
    <property type="entry name" value="Restriction endonuclease-like"/>
    <property type="match status" value="1"/>
</dbReference>
<name>A0A5J5GGQ7_9BACL</name>
<dbReference type="InterPro" id="IPR011335">
    <property type="entry name" value="Restrct_endonuc-II-like"/>
</dbReference>
<comment type="caution">
    <text evidence="1">The sequence shown here is derived from an EMBL/GenBank/DDBJ whole genome shotgun (WGS) entry which is preliminary data.</text>
</comment>
<accession>A0A5J5GGQ7</accession>
<protein>
    <recommendedName>
        <fullName evidence="3">DUF4365 domain-containing protein</fullName>
    </recommendedName>
</protein>
<dbReference type="EMBL" id="VYKK01000004">
    <property type="protein sequence ID" value="KAA9007277.1"/>
    <property type="molecule type" value="Genomic_DNA"/>
</dbReference>
<proteinExistence type="predicted"/>
<evidence type="ECO:0000313" key="1">
    <source>
        <dbReference type="EMBL" id="KAA9007277.1"/>
    </source>
</evidence>
<gene>
    <name evidence="1" type="ORF">F4V43_01975</name>
</gene>